<dbReference type="Pfam" id="PF02721">
    <property type="entry name" value="DUF223"/>
    <property type="match status" value="1"/>
</dbReference>
<reference evidence="9" key="1">
    <citation type="submission" date="2020-03" db="EMBL/GenBank/DDBJ databases">
        <title>Castanea mollissima Vanexum genome sequencing.</title>
        <authorList>
            <person name="Staton M."/>
        </authorList>
    </citation>
    <scope>NUCLEOTIDE SEQUENCE</scope>
    <source>
        <tissue evidence="9">Leaf</tissue>
    </source>
</reference>
<evidence type="ECO:0000256" key="4">
    <source>
        <dbReference type="ARBA" id="ARBA00022833"/>
    </source>
</evidence>
<evidence type="ECO:0000313" key="10">
    <source>
        <dbReference type="Proteomes" id="UP000737018"/>
    </source>
</evidence>
<name>A0A8J4R6B1_9ROSI</name>
<dbReference type="CDD" id="cd04481">
    <property type="entry name" value="RPA1_DBD_B_like"/>
    <property type="match status" value="1"/>
</dbReference>
<dbReference type="Pfam" id="PF14214">
    <property type="entry name" value="Helitron_like_N"/>
    <property type="match status" value="1"/>
</dbReference>
<comment type="caution">
    <text evidence="9">The sequence shown here is derived from an EMBL/GenBank/DDBJ whole genome shotgun (WGS) entry which is preliminary data.</text>
</comment>
<evidence type="ECO:0000259" key="6">
    <source>
        <dbReference type="Pfam" id="PF02721"/>
    </source>
</evidence>
<gene>
    <name evidence="9" type="ORF">CMV_017305</name>
</gene>
<organism evidence="9 10">
    <name type="scientific">Castanea mollissima</name>
    <name type="common">Chinese chestnut</name>
    <dbReference type="NCBI Taxonomy" id="60419"/>
    <lineage>
        <taxon>Eukaryota</taxon>
        <taxon>Viridiplantae</taxon>
        <taxon>Streptophyta</taxon>
        <taxon>Embryophyta</taxon>
        <taxon>Tracheophyta</taxon>
        <taxon>Spermatophyta</taxon>
        <taxon>Magnoliopsida</taxon>
        <taxon>eudicotyledons</taxon>
        <taxon>Gunneridae</taxon>
        <taxon>Pentapetalae</taxon>
        <taxon>rosids</taxon>
        <taxon>fabids</taxon>
        <taxon>Fagales</taxon>
        <taxon>Fagaceae</taxon>
        <taxon>Castanea</taxon>
    </lineage>
</organism>
<feature type="domain" description="Replication protein A 70 kDa DNA-binding subunit B/D first OB fold" evidence="6">
    <location>
        <begin position="438"/>
        <end position="542"/>
    </location>
</feature>
<feature type="domain" description="Replication factor A C-terminal" evidence="7">
    <location>
        <begin position="715"/>
        <end position="857"/>
    </location>
</feature>
<dbReference type="GO" id="GO:0003677">
    <property type="term" value="F:DNA binding"/>
    <property type="evidence" value="ECO:0007669"/>
    <property type="project" value="UniProtKB-KW"/>
</dbReference>
<keyword evidence="3" id="KW-0863">Zinc-finger</keyword>
<dbReference type="PANTHER" id="PTHR45786:SF74">
    <property type="entry name" value="ATP-DEPENDENT DNA HELICASE"/>
    <property type="match status" value="1"/>
</dbReference>
<evidence type="ECO:0000256" key="1">
    <source>
        <dbReference type="ARBA" id="ARBA00005690"/>
    </source>
</evidence>
<dbReference type="CDD" id="cd04480">
    <property type="entry name" value="RPA1_DBD_A_like"/>
    <property type="match status" value="1"/>
</dbReference>
<evidence type="ECO:0008006" key="11">
    <source>
        <dbReference type="Google" id="ProtNLM"/>
    </source>
</evidence>
<proteinExistence type="inferred from homology"/>
<dbReference type="SUPFAM" id="SSF50249">
    <property type="entry name" value="Nucleic acid-binding proteins"/>
    <property type="match status" value="3"/>
</dbReference>
<evidence type="ECO:0000313" key="9">
    <source>
        <dbReference type="EMBL" id="KAF3957709.1"/>
    </source>
</evidence>
<dbReference type="AlphaFoldDB" id="A0A8J4R6B1"/>
<keyword evidence="4" id="KW-0862">Zinc</keyword>
<keyword evidence="5" id="KW-0238">DNA-binding</keyword>
<evidence type="ECO:0000259" key="8">
    <source>
        <dbReference type="Pfam" id="PF14214"/>
    </source>
</evidence>
<dbReference type="OrthoDB" id="1928976at2759"/>
<dbReference type="CDD" id="cd04476">
    <property type="entry name" value="RPA1_DBD_C"/>
    <property type="match status" value="1"/>
</dbReference>
<dbReference type="InterPro" id="IPR012340">
    <property type="entry name" value="NA-bd_OB-fold"/>
</dbReference>
<dbReference type="InterPro" id="IPR025476">
    <property type="entry name" value="Helitron_helicase-like"/>
</dbReference>
<dbReference type="InterPro" id="IPR047192">
    <property type="entry name" value="Euk_RPA1_DBD_C"/>
</dbReference>
<dbReference type="InterPro" id="IPR003871">
    <property type="entry name" value="RFA1B/D_OB_1st"/>
</dbReference>
<evidence type="ECO:0000256" key="3">
    <source>
        <dbReference type="ARBA" id="ARBA00022771"/>
    </source>
</evidence>
<dbReference type="Gene3D" id="2.40.50.140">
    <property type="entry name" value="Nucleic acid-binding proteins"/>
    <property type="match status" value="3"/>
</dbReference>
<dbReference type="GO" id="GO:0008270">
    <property type="term" value="F:zinc ion binding"/>
    <property type="evidence" value="ECO:0007669"/>
    <property type="project" value="UniProtKB-KW"/>
</dbReference>
<dbReference type="EMBL" id="JRKL02002751">
    <property type="protein sequence ID" value="KAF3957709.1"/>
    <property type="molecule type" value="Genomic_DNA"/>
</dbReference>
<comment type="similarity">
    <text evidence="1">Belongs to the replication factor A protein 1 family.</text>
</comment>
<keyword evidence="2" id="KW-0479">Metal-binding</keyword>
<dbReference type="PANTHER" id="PTHR45786">
    <property type="entry name" value="DNA BINDING PROTEIN-LIKE"/>
    <property type="match status" value="1"/>
</dbReference>
<evidence type="ECO:0000256" key="2">
    <source>
        <dbReference type="ARBA" id="ARBA00022723"/>
    </source>
</evidence>
<feature type="domain" description="Helitron helicase-like" evidence="8">
    <location>
        <begin position="253"/>
        <end position="340"/>
    </location>
</feature>
<sequence>MEGKVKLPLLKKPPPLIDELLDPLGSQRSKMFRTQIRTYNAMFAMTSMGGKVDSRINDGRHPYIFKLNDQNHHRIGTLLPNDGQDPQFAQLYFYDTENEVENRMNIFSNGEIDSDLDPCIVDALVQMFDETNTLVKIFRMSRDRFFDTDVHHLRLRLIGSRTTDGREYNLPTCSEIAAIIIGDIGAENAHRDIIAELKEGGLQRINVLHPSYMALQYPLLFPYGEDGFRLGILYSNVDGIRSDTTDSVTMREYYAYRLQEREHEGHTLVNGGRLFQQFVVDAYTCIEEIRLMWVKENQDKLRIELYKGLKDAVMRGDTTPASSGKRFVLPSSFTGSPSNNEDETLIEIPHDLLIQPGAHPFNDIVKVAYPDFDTKFNDYKYLEERVILAPTNEVVEDINGYMIDLINADEETYLSADSLCKASSNILDQDIFKMSMEYTTLKQISRDKDNSKLKVRVLRMWDAINIANNHDLISLDMILVEKEGTLIHASIRKNLAQSFRPQLNEGSIYTITNFLVEENKGNYRPVHNQLKILFNSTTSVSKFNGFDHSIPQSQFEFSDYGTIASRCYDNTYLTAIEEIKTRGRPTKMRNIQLLLEESKSIRTTLWGNTTQQIDDDFYKTNKGPFIVIVTSTIVKTFRGEYQLSSTFATKLYINLDIPEVAEIRNIYTTMDITVKDILSKELPKAQDGELALHNRKTVAEIKDLEWNSKTKDLLVTCNAKIININNKYGWYYFACLICKTKVKQVKGVLWCERCKNQPKFAIPSYRIQVQVQDETGSTTFILFDKGAEKIISKTAKELAEMQEEIFKLDGNTIPNEIQKIIGNEYLFQLHLDEYNLKYGKENYTVSKILEMEISHKQNDSRKVEEHQVIKAYLLHLTYYMIQTLVYS</sequence>
<dbReference type="InterPro" id="IPR013955">
    <property type="entry name" value="Rep_factor-A_C"/>
</dbReference>
<protein>
    <recommendedName>
        <fullName evidence="11">ATP-dependent DNA helicase</fullName>
    </recommendedName>
</protein>
<keyword evidence="10" id="KW-1185">Reference proteome</keyword>
<accession>A0A8J4R6B1</accession>
<evidence type="ECO:0000256" key="5">
    <source>
        <dbReference type="ARBA" id="ARBA00023125"/>
    </source>
</evidence>
<dbReference type="Pfam" id="PF08646">
    <property type="entry name" value="Rep_fac-A_C"/>
    <property type="match status" value="1"/>
</dbReference>
<dbReference type="Proteomes" id="UP000737018">
    <property type="component" value="Unassembled WGS sequence"/>
</dbReference>
<evidence type="ECO:0000259" key="7">
    <source>
        <dbReference type="Pfam" id="PF08646"/>
    </source>
</evidence>